<dbReference type="eggNOG" id="ENOG502SNXI">
    <property type="taxonomic scope" value="Eukaryota"/>
</dbReference>
<dbReference type="Proteomes" id="UP000007148">
    <property type="component" value="Unassembled WGS sequence"/>
</dbReference>
<dbReference type="Pfam" id="PF20236">
    <property type="entry name" value="DUF6593"/>
    <property type="match status" value="1"/>
</dbReference>
<keyword evidence="3" id="KW-1185">Reference proteome</keyword>
<name>G4TSD2_SERID</name>
<feature type="domain" description="DUF6593" evidence="1">
    <location>
        <begin position="13"/>
        <end position="157"/>
    </location>
</feature>
<dbReference type="OrthoDB" id="2798132at2759"/>
<sequence>MALEHPRLIFSSNSLRHTTLACDSLGIHYEIKETDTGDVGVTRWDKQTNNQVPVGEYSIHIFKSPKIRFPGGDWEALDTFLHKDGWFFTHDRTFTGQGGTKYRWKHKLAGLTLFHVDDDKEPVVHYVRHSMSHEKSYLEILDKTVLDVLDKIVCDFILNYGEIASQFRQRCCSSVGYDWEVVEVDIEHGNSRELLEEERFAFDILYPASPIWQNLSIMILTNSSPTLQTRIV</sequence>
<proteinExistence type="predicted"/>
<dbReference type="OMA" id="EYSIHIF"/>
<dbReference type="AlphaFoldDB" id="G4TSD2"/>
<comment type="caution">
    <text evidence="2">The sequence shown here is derived from an EMBL/GenBank/DDBJ whole genome shotgun (WGS) entry which is preliminary data.</text>
</comment>
<dbReference type="EMBL" id="CAFZ01000291">
    <property type="protein sequence ID" value="CCA74225.1"/>
    <property type="molecule type" value="Genomic_DNA"/>
</dbReference>
<accession>G4TSD2</accession>
<evidence type="ECO:0000313" key="2">
    <source>
        <dbReference type="EMBL" id="CCA74225.1"/>
    </source>
</evidence>
<gene>
    <name evidence="2" type="ORF">PIIN_08178</name>
</gene>
<evidence type="ECO:0000313" key="3">
    <source>
        <dbReference type="Proteomes" id="UP000007148"/>
    </source>
</evidence>
<dbReference type="InterPro" id="IPR046528">
    <property type="entry name" value="DUF6593"/>
</dbReference>
<reference evidence="2 3" key="1">
    <citation type="journal article" date="2011" name="PLoS Pathog.">
        <title>Endophytic Life Strategies Decoded by Genome and Transcriptome Analyses of the Mutualistic Root Symbiont Piriformospora indica.</title>
        <authorList>
            <person name="Zuccaro A."/>
            <person name="Lahrmann U."/>
            <person name="Guldener U."/>
            <person name="Langen G."/>
            <person name="Pfiffi S."/>
            <person name="Biedenkopf D."/>
            <person name="Wong P."/>
            <person name="Samans B."/>
            <person name="Grimm C."/>
            <person name="Basiewicz M."/>
            <person name="Murat C."/>
            <person name="Martin F."/>
            <person name="Kogel K.H."/>
        </authorList>
    </citation>
    <scope>NUCLEOTIDE SEQUENCE [LARGE SCALE GENOMIC DNA]</scope>
    <source>
        <strain evidence="2 3">DSM 11827</strain>
    </source>
</reference>
<organism evidence="2 3">
    <name type="scientific">Serendipita indica (strain DSM 11827)</name>
    <name type="common">Root endophyte fungus</name>
    <name type="synonym">Piriformospora indica</name>
    <dbReference type="NCBI Taxonomy" id="1109443"/>
    <lineage>
        <taxon>Eukaryota</taxon>
        <taxon>Fungi</taxon>
        <taxon>Dikarya</taxon>
        <taxon>Basidiomycota</taxon>
        <taxon>Agaricomycotina</taxon>
        <taxon>Agaricomycetes</taxon>
        <taxon>Sebacinales</taxon>
        <taxon>Serendipitaceae</taxon>
        <taxon>Serendipita</taxon>
    </lineage>
</organism>
<protein>
    <recommendedName>
        <fullName evidence="1">DUF6593 domain-containing protein</fullName>
    </recommendedName>
</protein>
<dbReference type="InParanoid" id="G4TSD2"/>
<dbReference type="HOGENOM" id="CLU_1195282_0_0_1"/>
<evidence type="ECO:0000259" key="1">
    <source>
        <dbReference type="Pfam" id="PF20236"/>
    </source>
</evidence>